<dbReference type="Gene3D" id="3.40.1800.20">
    <property type="match status" value="1"/>
</dbReference>
<dbReference type="PROSITE" id="PS50157">
    <property type="entry name" value="ZINC_FINGER_C2H2_2"/>
    <property type="match status" value="9"/>
</dbReference>
<dbReference type="PANTHER" id="PTHR24379">
    <property type="entry name" value="KRAB AND ZINC FINGER DOMAIN-CONTAINING"/>
    <property type="match status" value="1"/>
</dbReference>
<keyword evidence="3 5" id="KW-0863">Zinc-finger</keyword>
<dbReference type="GO" id="GO:0005634">
    <property type="term" value="C:nucleus"/>
    <property type="evidence" value="ECO:0007669"/>
    <property type="project" value="InterPro"/>
</dbReference>
<proteinExistence type="predicted"/>
<sequence>MDKNYQHEKFYCRLCLERISPNTKFIDITSENGEIYDKLIKIFHFTFDTNNLSPFVCIDCRDQVEIISQFIEKVVSNQEKLRVLNFLNEDHDEKYDPKQIKYENEEMEVEFLDENDYEDNMKEICEINIVEPQTKVKNEQEASFDFVCDFCSKKFCSKSTLTFHMKRHMSDVKPKTVTCKYCEKTFKSESGLKNHIGHIHENKPKLYDSENAVDISKYLLCELCSGRPMFPSFNDMNHHYQETHGIRGYVRCCSKRFYTRRSVVYHSDVHSRPVDYICKICQRLLPNKYALRDHMTRHKPEEEKKFQCKTCPKRFHIEYDLTIHIRNVHEKNPQEEKAHCDTCDKEFASKISLYLHNRRFHMNLEYPICEACGKQCRSKADLRSHIKSKHTFTPKTKCDICGNSVKNIKKHLQIHRESELNIKCEICGHETTTFKYLKLHMKIHNDEKPYVCPTCDQAFKRKKALDDHMSLHNGIPRHFCNYCDRAFNNSGNKFKHIKQAHPEEASKNRRKSIKIKTAEAMQNKSIESGDNYKILNEMNSDTIVLKPESLGIVISVQGE</sequence>
<dbReference type="SMART" id="SM00868">
    <property type="entry name" value="zf-AD"/>
    <property type="match status" value="1"/>
</dbReference>
<dbReference type="InterPro" id="IPR012934">
    <property type="entry name" value="Znf_AD"/>
</dbReference>
<evidence type="ECO:0000256" key="1">
    <source>
        <dbReference type="ARBA" id="ARBA00022723"/>
    </source>
</evidence>
<dbReference type="InterPro" id="IPR013087">
    <property type="entry name" value="Znf_C2H2_type"/>
</dbReference>
<evidence type="ECO:0000256" key="5">
    <source>
        <dbReference type="PROSITE-ProRule" id="PRU00042"/>
    </source>
</evidence>
<dbReference type="PROSITE" id="PS00028">
    <property type="entry name" value="ZINC_FINGER_C2H2_1"/>
    <property type="match status" value="8"/>
</dbReference>
<dbReference type="Pfam" id="PF00096">
    <property type="entry name" value="zf-C2H2"/>
    <property type="match status" value="3"/>
</dbReference>
<dbReference type="GO" id="GO:0045893">
    <property type="term" value="P:positive regulation of DNA-templated transcription"/>
    <property type="evidence" value="ECO:0007669"/>
    <property type="project" value="UniProtKB-ARBA"/>
</dbReference>
<evidence type="ECO:0000256" key="4">
    <source>
        <dbReference type="ARBA" id="ARBA00022833"/>
    </source>
</evidence>
<feature type="domain" description="C2H2-type" evidence="7">
    <location>
        <begin position="177"/>
        <end position="205"/>
    </location>
</feature>
<dbReference type="SUPFAM" id="SSF57716">
    <property type="entry name" value="Glucocorticoid receptor-like (DNA-binding domain)"/>
    <property type="match status" value="1"/>
</dbReference>
<dbReference type="InterPro" id="IPR036236">
    <property type="entry name" value="Znf_C2H2_sf"/>
</dbReference>
<keyword evidence="2" id="KW-0677">Repeat</keyword>
<keyword evidence="4 6" id="KW-0862">Zinc</keyword>
<feature type="domain" description="C2H2-type" evidence="7">
    <location>
        <begin position="276"/>
        <end position="303"/>
    </location>
</feature>
<accession>A0A336M5Z1</accession>
<feature type="domain" description="C2H2-type" evidence="7">
    <location>
        <begin position="146"/>
        <end position="173"/>
    </location>
</feature>
<reference evidence="9" key="1">
    <citation type="submission" date="2018-07" db="EMBL/GenBank/DDBJ databases">
        <authorList>
            <person name="Quirk P.G."/>
            <person name="Krulwich T.A."/>
        </authorList>
    </citation>
    <scope>NUCLEOTIDE SEQUENCE</scope>
</reference>
<dbReference type="AlphaFoldDB" id="A0A336M5Z1"/>
<evidence type="ECO:0000313" key="9">
    <source>
        <dbReference type="EMBL" id="SSX25645.1"/>
    </source>
</evidence>
<dbReference type="SMART" id="SM00355">
    <property type="entry name" value="ZnF_C2H2"/>
    <property type="match status" value="12"/>
</dbReference>
<dbReference type="Pfam" id="PF13912">
    <property type="entry name" value="zf-C2H2_6"/>
    <property type="match status" value="1"/>
</dbReference>
<gene>
    <name evidence="9" type="primary">CSON012624</name>
</gene>
<evidence type="ECO:0000259" key="7">
    <source>
        <dbReference type="PROSITE" id="PS50157"/>
    </source>
</evidence>
<feature type="binding site" evidence="6">
    <location>
        <position position="12"/>
    </location>
    <ligand>
        <name>Zn(2+)</name>
        <dbReference type="ChEBI" id="CHEBI:29105"/>
    </ligand>
</feature>
<dbReference type="GO" id="GO:0005694">
    <property type="term" value="C:chromosome"/>
    <property type="evidence" value="ECO:0007669"/>
    <property type="project" value="UniProtKB-ARBA"/>
</dbReference>
<dbReference type="GO" id="GO:0008270">
    <property type="term" value="F:zinc ion binding"/>
    <property type="evidence" value="ECO:0007669"/>
    <property type="project" value="UniProtKB-UniRule"/>
</dbReference>
<organism evidence="9">
    <name type="scientific">Culicoides sonorensis</name>
    <name type="common">Biting midge</name>
    <dbReference type="NCBI Taxonomy" id="179676"/>
    <lineage>
        <taxon>Eukaryota</taxon>
        <taxon>Metazoa</taxon>
        <taxon>Ecdysozoa</taxon>
        <taxon>Arthropoda</taxon>
        <taxon>Hexapoda</taxon>
        <taxon>Insecta</taxon>
        <taxon>Pterygota</taxon>
        <taxon>Neoptera</taxon>
        <taxon>Endopterygota</taxon>
        <taxon>Diptera</taxon>
        <taxon>Nematocera</taxon>
        <taxon>Chironomoidea</taxon>
        <taxon>Ceratopogonidae</taxon>
        <taxon>Ceratopogoninae</taxon>
        <taxon>Culicoides</taxon>
        <taxon>Monoculicoides</taxon>
    </lineage>
</organism>
<dbReference type="EMBL" id="UFQT01000603">
    <property type="protein sequence ID" value="SSX25645.1"/>
    <property type="molecule type" value="Genomic_DNA"/>
</dbReference>
<dbReference type="Pfam" id="PF07776">
    <property type="entry name" value="zf-AD"/>
    <property type="match status" value="1"/>
</dbReference>
<dbReference type="PROSITE" id="PS51915">
    <property type="entry name" value="ZAD"/>
    <property type="match status" value="1"/>
</dbReference>
<name>A0A336M5Z1_CULSO</name>
<feature type="domain" description="ZAD" evidence="8">
    <location>
        <begin position="10"/>
        <end position="84"/>
    </location>
</feature>
<dbReference type="PANTHER" id="PTHR24379:SF121">
    <property type="entry name" value="C2H2-TYPE DOMAIN-CONTAINING PROTEIN"/>
    <property type="match status" value="1"/>
</dbReference>
<feature type="binding site" evidence="6">
    <location>
        <position position="57"/>
    </location>
    <ligand>
        <name>Zn(2+)</name>
        <dbReference type="ChEBI" id="CHEBI:29105"/>
    </ligand>
</feature>
<feature type="domain" description="C2H2-type" evidence="7">
    <location>
        <begin position="450"/>
        <end position="477"/>
    </location>
</feature>
<feature type="binding site" evidence="6">
    <location>
        <position position="60"/>
    </location>
    <ligand>
        <name>Zn(2+)</name>
        <dbReference type="ChEBI" id="CHEBI:29105"/>
    </ligand>
</feature>
<dbReference type="SUPFAM" id="SSF57667">
    <property type="entry name" value="beta-beta-alpha zinc fingers"/>
    <property type="match status" value="6"/>
</dbReference>
<dbReference type="GO" id="GO:0043565">
    <property type="term" value="F:sequence-specific DNA binding"/>
    <property type="evidence" value="ECO:0007669"/>
    <property type="project" value="UniProtKB-ARBA"/>
</dbReference>
<feature type="domain" description="C2H2-type" evidence="7">
    <location>
        <begin position="478"/>
        <end position="506"/>
    </location>
</feature>
<evidence type="ECO:0000256" key="2">
    <source>
        <dbReference type="ARBA" id="ARBA00022737"/>
    </source>
</evidence>
<feature type="domain" description="C2H2-type" evidence="7">
    <location>
        <begin position="338"/>
        <end position="366"/>
    </location>
</feature>
<dbReference type="FunFam" id="3.30.160.60:FF:001732">
    <property type="entry name" value="Zgc:162936"/>
    <property type="match status" value="1"/>
</dbReference>
<evidence type="ECO:0000256" key="6">
    <source>
        <dbReference type="PROSITE-ProRule" id="PRU01263"/>
    </source>
</evidence>
<evidence type="ECO:0000256" key="3">
    <source>
        <dbReference type="ARBA" id="ARBA00022771"/>
    </source>
</evidence>
<feature type="domain" description="C2H2-type" evidence="7">
    <location>
        <begin position="367"/>
        <end position="391"/>
    </location>
</feature>
<feature type="domain" description="C2H2-type" evidence="7">
    <location>
        <begin position="422"/>
        <end position="449"/>
    </location>
</feature>
<protein>
    <submittedName>
        <fullName evidence="9">CSON012624 protein</fullName>
    </submittedName>
</protein>
<dbReference type="Gene3D" id="3.30.160.60">
    <property type="entry name" value="Classic Zinc Finger"/>
    <property type="match status" value="6"/>
</dbReference>
<keyword evidence="1 6" id="KW-0479">Metal-binding</keyword>
<feature type="domain" description="C2H2-type" evidence="7">
    <location>
        <begin position="306"/>
        <end position="334"/>
    </location>
</feature>
<evidence type="ECO:0000259" key="8">
    <source>
        <dbReference type="PROSITE" id="PS51915"/>
    </source>
</evidence>
<dbReference type="VEuPathDB" id="VectorBase:CSON012624"/>
<dbReference type="Pfam" id="PF12874">
    <property type="entry name" value="zf-met"/>
    <property type="match status" value="1"/>
</dbReference>
<feature type="binding site" evidence="6">
    <location>
        <position position="15"/>
    </location>
    <ligand>
        <name>Zn(2+)</name>
        <dbReference type="ChEBI" id="CHEBI:29105"/>
    </ligand>
</feature>